<comment type="caution">
    <text evidence="2">The sequence shown here is derived from an EMBL/GenBank/DDBJ whole genome shotgun (WGS) entry which is preliminary data.</text>
</comment>
<feature type="compositionally biased region" description="Basic and acidic residues" evidence="1">
    <location>
        <begin position="828"/>
        <end position="849"/>
    </location>
</feature>
<name>A0A5M9JNR2_MONFR</name>
<gene>
    <name evidence="2" type="ORF">EYC84_002597</name>
</gene>
<dbReference type="Proteomes" id="UP000322873">
    <property type="component" value="Unassembled WGS sequence"/>
</dbReference>
<proteinExistence type="predicted"/>
<dbReference type="EMBL" id="VICG01000007">
    <property type="protein sequence ID" value="KAA8570290.1"/>
    <property type="molecule type" value="Genomic_DNA"/>
</dbReference>
<organism evidence="2 3">
    <name type="scientific">Monilinia fructicola</name>
    <name type="common">Brown rot fungus</name>
    <name type="synonym">Ciboria fructicola</name>
    <dbReference type="NCBI Taxonomy" id="38448"/>
    <lineage>
        <taxon>Eukaryota</taxon>
        <taxon>Fungi</taxon>
        <taxon>Dikarya</taxon>
        <taxon>Ascomycota</taxon>
        <taxon>Pezizomycotina</taxon>
        <taxon>Leotiomycetes</taxon>
        <taxon>Helotiales</taxon>
        <taxon>Sclerotiniaceae</taxon>
        <taxon>Monilinia</taxon>
    </lineage>
</organism>
<feature type="compositionally biased region" description="Basic and acidic residues" evidence="1">
    <location>
        <begin position="526"/>
        <end position="535"/>
    </location>
</feature>
<feature type="compositionally biased region" description="Polar residues" evidence="1">
    <location>
        <begin position="81"/>
        <end position="96"/>
    </location>
</feature>
<dbReference type="VEuPathDB" id="FungiDB:MFRU_005g03790"/>
<reference evidence="2 3" key="1">
    <citation type="submission" date="2019-06" db="EMBL/GenBank/DDBJ databases">
        <title>Genome Sequence of the Brown Rot Fungal Pathogen Monilinia fructicola.</title>
        <authorList>
            <person name="De Miccolis Angelini R.M."/>
            <person name="Landi L."/>
            <person name="Abate D."/>
            <person name="Pollastro S."/>
            <person name="Romanazzi G."/>
            <person name="Faretra F."/>
        </authorList>
    </citation>
    <scope>NUCLEOTIDE SEQUENCE [LARGE SCALE GENOMIC DNA]</scope>
    <source>
        <strain evidence="2 3">Mfrc123</strain>
    </source>
</reference>
<feature type="compositionally biased region" description="Polar residues" evidence="1">
    <location>
        <begin position="850"/>
        <end position="861"/>
    </location>
</feature>
<evidence type="ECO:0000313" key="3">
    <source>
        <dbReference type="Proteomes" id="UP000322873"/>
    </source>
</evidence>
<accession>A0A5M9JNR2</accession>
<evidence type="ECO:0000256" key="1">
    <source>
        <dbReference type="SAM" id="MobiDB-lite"/>
    </source>
</evidence>
<sequence>MLHFSYRRVMISSRVIQHTARAGDIVTGEDHGSGFTISRAPSKRKALVRSVAAPQYNPTAAGETVVGDLIHDIKTDLQRLQDASQPKASLTHSDPPSKSQGKKASQKGKDDHSSSTAPKVSPERKSLPSPRQFSIVSPDPKHTTKEQILRLVLGRARMTRAQYFGDLSNLSADEAIVMLVTPAFARWLEDESFIKSLLERLTYNLDGGKRNYVVVVGAVVDGLAPSPNDIPRAECTGPLEGLSFMHGSRAQVLTSESVWRAESFKANTSNPDKLAHLILSGKPRFKPSEQALATTISLPLANTLFVNGKHSTLEVSQWTRKDEGEYKRIRSIEKQYQHIKAFHHESTMVPPIFVPAVPLTLPRPIANGLGNIIRQLAFGPEDTDNRPASSELETQVTRYMEYSKLHTNIGVWALIYRKGVLDPNLKATTLEATENLESIWGNDDENLRFVGTQLALGAILCRVVSGGGGWGAKQGLLSLDPQVTYEDVSPAGFEHTPYSTEHEQGSTLGNLARRGDHIQFFTINPDKLKDHDSPMKDSASAEEVSDLHSSASDEKLAAEKFITREPEKTGLDLREASDLSWSKRSVFGVIPSTIDKIPTSETSGESTAVTQAVPFLPFRKGEFGAVSESGIYLHSSYQKRVNHTGYDHINTKIDMPYSYLYRDQPGTSHIDTVEHKLKRSLGPRGPHHAEGIASPRKVASVFKAINGRFPTREEEACRLFEERGELFFQANGYRPYPEEAEKLRLAAEKSTLSFGSEPPPDRDPPLTKIRVGHTQWPKFFRRGGKAPPHPEGSCEIYRDTTQAQQHRGSARGTPSLVLILCSTSRVDGHGIHKRESPRGKQTIEMEHDQAQGQGQEENMPNPTEHYHTESTRSLGSEKVNEQGSPILCQESRGLDQMKRALKQPGIYSLEGLRQEGNMGAVYNKMRS</sequence>
<dbReference type="AlphaFoldDB" id="A0A5M9JNR2"/>
<feature type="region of interest" description="Disordered" evidence="1">
    <location>
        <begin position="79"/>
        <end position="141"/>
    </location>
</feature>
<protein>
    <submittedName>
        <fullName evidence="2">Uncharacterized protein</fullName>
    </submittedName>
</protein>
<evidence type="ECO:0000313" key="2">
    <source>
        <dbReference type="EMBL" id="KAA8570290.1"/>
    </source>
</evidence>
<feature type="region of interest" description="Disordered" evidence="1">
    <location>
        <begin position="526"/>
        <end position="552"/>
    </location>
</feature>
<keyword evidence="3" id="KW-1185">Reference proteome</keyword>
<feature type="region of interest" description="Disordered" evidence="1">
    <location>
        <begin position="828"/>
        <end position="868"/>
    </location>
</feature>